<dbReference type="Proteomes" id="UP001208692">
    <property type="component" value="Unassembled WGS sequence"/>
</dbReference>
<dbReference type="EMBL" id="BQKA01000044">
    <property type="protein sequence ID" value="GJM51220.1"/>
    <property type="molecule type" value="Genomic_DNA"/>
</dbReference>
<comment type="caution">
    <text evidence="1">The sequence shown here is derived from an EMBL/GenBank/DDBJ whole genome shotgun (WGS) entry which is preliminary data.</text>
</comment>
<evidence type="ECO:0000313" key="4">
    <source>
        <dbReference type="Proteomes" id="UP001208692"/>
    </source>
</evidence>
<protein>
    <submittedName>
        <fullName evidence="1">Uncharacterized protein</fullName>
    </submittedName>
</protein>
<sequence>MKISLKLSKDVTKVLSIYFNRSKEAQPRTRRQRVQLSIMQEVAVKTQRFYIGFHDSKKKRKISFKIYEADMIEQFFSDFIDVVDEEYSKNVLRKIIAEINQQLA</sequence>
<reference evidence="1 4" key="1">
    <citation type="submission" date="2021-11" db="EMBL/GenBank/DDBJ databases">
        <title>Draft genome sequence of Capnocytophaga sp. strain KC07075 isolated from cat oral cavity.</title>
        <authorList>
            <person name="Suzuki M."/>
            <person name="Imaoka K."/>
            <person name="Kimura M."/>
            <person name="Morikawa S."/>
            <person name="Maeda K."/>
        </authorList>
    </citation>
    <scope>NUCLEOTIDE SEQUENCE</scope>
    <source>
        <strain evidence="1">KC07075</strain>
        <strain evidence="2 4">KC07079</strain>
    </source>
</reference>
<dbReference type="EMBL" id="BQKB01000024">
    <property type="protein sequence ID" value="GJM53014.1"/>
    <property type="molecule type" value="Genomic_DNA"/>
</dbReference>
<dbReference type="AlphaFoldDB" id="A0AAV5B029"/>
<dbReference type="Proteomes" id="UP001207736">
    <property type="component" value="Unassembled WGS sequence"/>
</dbReference>
<evidence type="ECO:0000313" key="1">
    <source>
        <dbReference type="EMBL" id="GJM51220.1"/>
    </source>
</evidence>
<proteinExistence type="predicted"/>
<organism evidence="1 3">
    <name type="scientific">Capnocytophaga catalasegens</name>
    <dbReference type="NCBI Taxonomy" id="1004260"/>
    <lineage>
        <taxon>Bacteria</taxon>
        <taxon>Pseudomonadati</taxon>
        <taxon>Bacteroidota</taxon>
        <taxon>Flavobacteriia</taxon>
        <taxon>Flavobacteriales</taxon>
        <taxon>Flavobacteriaceae</taxon>
        <taxon>Capnocytophaga</taxon>
    </lineage>
</organism>
<gene>
    <name evidence="1" type="ORF">RCZ15_21930</name>
    <name evidence="2" type="ORF">RCZ16_13310</name>
</gene>
<accession>A0AAV5B029</accession>
<name>A0AAV5B029_9FLAO</name>
<evidence type="ECO:0000313" key="2">
    <source>
        <dbReference type="EMBL" id="GJM53014.1"/>
    </source>
</evidence>
<evidence type="ECO:0000313" key="3">
    <source>
        <dbReference type="Proteomes" id="UP001207736"/>
    </source>
</evidence>
<keyword evidence="4" id="KW-1185">Reference proteome</keyword>
<dbReference type="RefSeq" id="WP_264846305.1">
    <property type="nucleotide sequence ID" value="NZ_BPMA01000020.1"/>
</dbReference>